<evidence type="ECO:0000313" key="2">
    <source>
        <dbReference type="Proteomes" id="UP001357485"/>
    </source>
</evidence>
<keyword evidence="2" id="KW-1185">Reference proteome</keyword>
<evidence type="ECO:0000313" key="1">
    <source>
        <dbReference type="EMBL" id="KAK5021377.1"/>
    </source>
</evidence>
<proteinExistence type="predicted"/>
<feature type="non-terminal residue" evidence="1">
    <location>
        <position position="99"/>
    </location>
</feature>
<protein>
    <submittedName>
        <fullName evidence="1">Uncharacterized protein</fullName>
    </submittedName>
</protein>
<accession>A0ABR0ISX5</accession>
<sequence>MVSRQRFRDIALELRQLLSRDGSAILDARTSDEAGAVILRHHRSAVLGDVIGGEDFVSDAAAARPRGSASVAVSIIVADLFDHGGKGGALVFGGLGAAA</sequence>
<gene>
    <name evidence="1" type="ORF">LTR16_012498</name>
</gene>
<dbReference type="Proteomes" id="UP001357485">
    <property type="component" value="Unassembled WGS sequence"/>
</dbReference>
<name>A0ABR0ISX5_9PEZI</name>
<organism evidence="1 2">
    <name type="scientific">Cryomyces antarcticus</name>
    <dbReference type="NCBI Taxonomy" id="329879"/>
    <lineage>
        <taxon>Eukaryota</taxon>
        <taxon>Fungi</taxon>
        <taxon>Dikarya</taxon>
        <taxon>Ascomycota</taxon>
        <taxon>Pezizomycotina</taxon>
        <taxon>Dothideomycetes</taxon>
        <taxon>Dothideomycetes incertae sedis</taxon>
        <taxon>Cryomyces</taxon>
    </lineage>
</organism>
<dbReference type="EMBL" id="JAVRRA010029185">
    <property type="protein sequence ID" value="KAK5021377.1"/>
    <property type="molecule type" value="Genomic_DNA"/>
</dbReference>
<comment type="caution">
    <text evidence="1">The sequence shown here is derived from an EMBL/GenBank/DDBJ whole genome shotgun (WGS) entry which is preliminary data.</text>
</comment>
<reference evidence="1 2" key="1">
    <citation type="submission" date="2023-08" db="EMBL/GenBank/DDBJ databases">
        <title>Black Yeasts Isolated from many extreme environments.</title>
        <authorList>
            <person name="Coleine C."/>
            <person name="Stajich J.E."/>
            <person name="Selbmann L."/>
        </authorList>
    </citation>
    <scope>NUCLEOTIDE SEQUENCE [LARGE SCALE GENOMIC DNA]</scope>
    <source>
        <strain evidence="1 2">CCFEE 536</strain>
    </source>
</reference>